<dbReference type="Gene3D" id="3.10.580.10">
    <property type="entry name" value="CBS-domain"/>
    <property type="match status" value="1"/>
</dbReference>
<sequence>MIKLLTSDQWQIAQILAHAESNQSIVKKGIYRMKVSDIMSTEVICISDGASLKDAHHLMQTRGVRHLPVISETDGTLVGILTHKKMIASVLSMLNKYGQGALDRKERYTPIATVMDKDCQQLTADEPLTVVVEYFIDNKLGCLPVVDNDKKVLGIVTSSDFIKLCRTLLQQQA</sequence>
<accession>A0ABN0PHI7</accession>
<evidence type="ECO:0000256" key="2">
    <source>
        <dbReference type="PROSITE-ProRule" id="PRU00703"/>
    </source>
</evidence>
<reference evidence="4 5" key="1">
    <citation type="journal article" date="2013" name="Genome Announc.">
        <title>Draft Genome Sequence of Shewanella decolorationis S12, a Dye-Degrading Bacterium Isolated from a Wastewater Treatment Plant.</title>
        <authorList>
            <person name="Xu M."/>
            <person name="Fang Y."/>
            <person name="Liu J."/>
            <person name="Chen X."/>
            <person name="Sun G."/>
            <person name="Guo J."/>
            <person name="Hua Z."/>
            <person name="Tu Q."/>
            <person name="Wu L."/>
            <person name="Zhou J."/>
            <person name="Liu X."/>
        </authorList>
    </citation>
    <scope>NUCLEOTIDE SEQUENCE [LARGE SCALE GENOMIC DNA]</scope>
    <source>
        <strain evidence="4 5">S12</strain>
    </source>
</reference>
<keyword evidence="1 2" id="KW-0129">CBS domain</keyword>
<evidence type="ECO:0000313" key="4">
    <source>
        <dbReference type="EMBL" id="ESE39526.1"/>
    </source>
</evidence>
<dbReference type="PANTHER" id="PTHR43080">
    <property type="entry name" value="CBS DOMAIN-CONTAINING PROTEIN CBSX3, MITOCHONDRIAL"/>
    <property type="match status" value="1"/>
</dbReference>
<dbReference type="Pfam" id="PF00571">
    <property type="entry name" value="CBS"/>
    <property type="match status" value="2"/>
</dbReference>
<gene>
    <name evidence="4" type="ORF">SHD_3735</name>
</gene>
<dbReference type="InterPro" id="IPR051257">
    <property type="entry name" value="Diverse_CBS-Domain"/>
</dbReference>
<dbReference type="PROSITE" id="PS51371">
    <property type="entry name" value="CBS"/>
    <property type="match status" value="2"/>
</dbReference>
<dbReference type="InterPro" id="IPR000644">
    <property type="entry name" value="CBS_dom"/>
</dbReference>
<comment type="caution">
    <text evidence="4">The sequence shown here is derived from an EMBL/GenBank/DDBJ whole genome shotgun (WGS) entry which is preliminary data.</text>
</comment>
<evidence type="ECO:0000256" key="1">
    <source>
        <dbReference type="ARBA" id="ARBA00023122"/>
    </source>
</evidence>
<evidence type="ECO:0000259" key="3">
    <source>
        <dbReference type="PROSITE" id="PS51371"/>
    </source>
</evidence>
<keyword evidence="5" id="KW-1185">Reference proteome</keyword>
<dbReference type="EMBL" id="AXZL01000076">
    <property type="protein sequence ID" value="ESE39526.1"/>
    <property type="molecule type" value="Genomic_DNA"/>
</dbReference>
<organism evidence="4 5">
    <name type="scientific">Shewanella decolorationis S12</name>
    <dbReference type="NCBI Taxonomy" id="1353536"/>
    <lineage>
        <taxon>Bacteria</taxon>
        <taxon>Pseudomonadati</taxon>
        <taxon>Pseudomonadota</taxon>
        <taxon>Gammaproteobacteria</taxon>
        <taxon>Alteromonadales</taxon>
        <taxon>Shewanellaceae</taxon>
        <taxon>Shewanella</taxon>
    </lineage>
</organism>
<name>A0ABN0PHI7_9GAMM</name>
<dbReference type="Proteomes" id="UP000017548">
    <property type="component" value="Unassembled WGS sequence"/>
</dbReference>
<dbReference type="SUPFAM" id="SSF54631">
    <property type="entry name" value="CBS-domain pair"/>
    <property type="match status" value="1"/>
</dbReference>
<proteinExistence type="predicted"/>
<feature type="domain" description="CBS" evidence="3">
    <location>
        <begin position="115"/>
        <end position="173"/>
    </location>
</feature>
<protein>
    <submittedName>
        <fullName evidence="4">Cbs domain containing membrane protein</fullName>
    </submittedName>
</protein>
<feature type="domain" description="CBS" evidence="3">
    <location>
        <begin position="39"/>
        <end position="102"/>
    </location>
</feature>
<dbReference type="PANTHER" id="PTHR43080:SF2">
    <property type="entry name" value="CBS DOMAIN-CONTAINING PROTEIN"/>
    <property type="match status" value="1"/>
</dbReference>
<evidence type="ECO:0000313" key="5">
    <source>
        <dbReference type="Proteomes" id="UP000017548"/>
    </source>
</evidence>
<dbReference type="InterPro" id="IPR046342">
    <property type="entry name" value="CBS_dom_sf"/>
</dbReference>
<dbReference type="SMART" id="SM00116">
    <property type="entry name" value="CBS"/>
    <property type="match status" value="2"/>
</dbReference>